<dbReference type="RefSeq" id="WP_317083478.1">
    <property type="nucleotide sequence ID" value="NZ_CP136594.1"/>
</dbReference>
<proteinExistence type="predicted"/>
<gene>
    <name evidence="3" type="ORF">RB602_04855</name>
</gene>
<name>A0AA97I2B5_9SPHN</name>
<dbReference type="Proteomes" id="UP001302429">
    <property type="component" value="Chromosome"/>
</dbReference>
<organism evidence="3 4">
    <name type="scientific">Alterisphingorhabdus coralli</name>
    <dbReference type="NCBI Taxonomy" id="3071408"/>
    <lineage>
        <taxon>Bacteria</taxon>
        <taxon>Pseudomonadati</taxon>
        <taxon>Pseudomonadota</taxon>
        <taxon>Alphaproteobacteria</taxon>
        <taxon>Sphingomonadales</taxon>
        <taxon>Sphingomonadaceae</taxon>
        <taxon>Alterisphingorhabdus (ex Yan et al. 2024)</taxon>
    </lineage>
</organism>
<dbReference type="AlphaFoldDB" id="A0AA97I2B5"/>
<sequence length="141" mass="15647">MMKMIRFLLALTLASAVLAPALARPASINGRWLTEEKDSIITISQCGSTVCGKIERILVQTPDANQKDVNNPNPKLRSRPVLGLPVLLNFRPDDTKWNGKAYDPKTGRTYTTNITLLKNGKLKVQGCVAIFCQSQYWTRAS</sequence>
<protein>
    <submittedName>
        <fullName evidence="3">DUF2147 domain-containing protein</fullName>
    </submittedName>
</protein>
<feature type="chain" id="PRO_5041704572" evidence="1">
    <location>
        <begin position="24"/>
        <end position="141"/>
    </location>
</feature>
<dbReference type="Pfam" id="PF09917">
    <property type="entry name" value="DUF2147"/>
    <property type="match status" value="1"/>
</dbReference>
<reference evidence="3 4" key="1">
    <citation type="submission" date="2023-10" db="EMBL/GenBank/DDBJ databases">
        <title>Complete genome sequence of a Sphingomonadaceae bacterium.</title>
        <authorList>
            <person name="Yan C."/>
        </authorList>
    </citation>
    <scope>NUCLEOTIDE SEQUENCE [LARGE SCALE GENOMIC DNA]</scope>
    <source>
        <strain evidence="3 4">SCSIO 66989</strain>
    </source>
</reference>
<evidence type="ECO:0000259" key="2">
    <source>
        <dbReference type="Pfam" id="PF09917"/>
    </source>
</evidence>
<dbReference type="PANTHER" id="PTHR36919:SF2">
    <property type="entry name" value="BLL6627 PROTEIN"/>
    <property type="match status" value="1"/>
</dbReference>
<dbReference type="Gene3D" id="2.40.128.520">
    <property type="match status" value="1"/>
</dbReference>
<evidence type="ECO:0000313" key="3">
    <source>
        <dbReference type="EMBL" id="WOE76053.1"/>
    </source>
</evidence>
<accession>A0AA97I2B5</accession>
<dbReference type="KEGG" id="acoa:RB602_04855"/>
<evidence type="ECO:0000256" key="1">
    <source>
        <dbReference type="SAM" id="SignalP"/>
    </source>
</evidence>
<keyword evidence="4" id="KW-1185">Reference proteome</keyword>
<dbReference type="PANTHER" id="PTHR36919">
    <property type="entry name" value="BLR1215 PROTEIN"/>
    <property type="match status" value="1"/>
</dbReference>
<keyword evidence="1" id="KW-0732">Signal</keyword>
<feature type="signal peptide" evidence="1">
    <location>
        <begin position="1"/>
        <end position="23"/>
    </location>
</feature>
<feature type="domain" description="DUF2147" evidence="2">
    <location>
        <begin position="30"/>
        <end position="139"/>
    </location>
</feature>
<dbReference type="EMBL" id="CP136594">
    <property type="protein sequence ID" value="WOE76053.1"/>
    <property type="molecule type" value="Genomic_DNA"/>
</dbReference>
<dbReference type="InterPro" id="IPR019223">
    <property type="entry name" value="DUF2147"/>
</dbReference>
<evidence type="ECO:0000313" key="4">
    <source>
        <dbReference type="Proteomes" id="UP001302429"/>
    </source>
</evidence>